<gene>
    <name evidence="2" type="ORF">HZ995_09805</name>
</gene>
<evidence type="ECO:0000313" key="2">
    <source>
        <dbReference type="EMBL" id="QTN34800.1"/>
    </source>
</evidence>
<evidence type="ECO:0000256" key="1">
    <source>
        <dbReference type="SAM" id="Phobius"/>
    </source>
</evidence>
<feature type="transmembrane region" description="Helical" evidence="1">
    <location>
        <begin position="12"/>
        <end position="28"/>
    </location>
</feature>
<keyword evidence="1" id="KW-1133">Transmembrane helix</keyword>
<dbReference type="KEGG" id="cact:HZ995_09805"/>
<dbReference type="AlphaFoldDB" id="A0A975EMJ0"/>
<keyword evidence="1" id="KW-0812">Transmembrane</keyword>
<evidence type="ECO:0000313" key="3">
    <source>
        <dbReference type="Proteomes" id="UP000665026"/>
    </source>
</evidence>
<dbReference type="Proteomes" id="UP000665026">
    <property type="component" value="Chromosome"/>
</dbReference>
<accession>A0A975EMJ0</accession>
<name>A0A975EMJ0_9RHOB</name>
<keyword evidence="1" id="KW-0472">Membrane</keyword>
<proteinExistence type="predicted"/>
<organism evidence="2 3">
    <name type="scientific">Cognatishimia activa</name>
    <dbReference type="NCBI Taxonomy" id="1715691"/>
    <lineage>
        <taxon>Bacteria</taxon>
        <taxon>Pseudomonadati</taxon>
        <taxon>Pseudomonadota</taxon>
        <taxon>Alphaproteobacteria</taxon>
        <taxon>Rhodobacterales</taxon>
        <taxon>Paracoccaceae</taxon>
        <taxon>Cognatishimia</taxon>
    </lineage>
</organism>
<protein>
    <submittedName>
        <fullName evidence="2">Uncharacterized protein</fullName>
    </submittedName>
</protein>
<reference evidence="2" key="1">
    <citation type="submission" date="2020-07" db="EMBL/GenBank/DDBJ databases">
        <title>Genome sequences of bacteria associated with the marine, planktonic diatom Thalassiosira profunda strain ECT2AJA-044.</title>
        <authorList>
            <person name="Gargas C.B."/>
            <person name="Roberts W.R."/>
            <person name="Alverson A.J."/>
        </authorList>
    </citation>
    <scope>NUCLEOTIDE SEQUENCE</scope>
    <source>
        <strain evidence="2">ECT2AJA-044</strain>
    </source>
</reference>
<dbReference type="RefSeq" id="WP_209355486.1">
    <property type="nucleotide sequence ID" value="NZ_CP060010.1"/>
</dbReference>
<dbReference type="EMBL" id="CP060010">
    <property type="protein sequence ID" value="QTN34800.1"/>
    <property type="molecule type" value="Genomic_DNA"/>
</dbReference>
<sequence>MATAERERKSSRFYWILIAGLLVGYIAIKSHHIALAIEVYRGQPLTEDTSGAAK</sequence>